<feature type="compositionally biased region" description="Basic residues" evidence="1">
    <location>
        <begin position="75"/>
        <end position="97"/>
    </location>
</feature>
<feature type="compositionally biased region" description="Gly residues" evidence="1">
    <location>
        <begin position="488"/>
        <end position="501"/>
    </location>
</feature>
<gene>
    <name evidence="2" type="ORF">AVDCRST_MAG41-1935</name>
</gene>
<feature type="region of interest" description="Disordered" evidence="1">
    <location>
        <begin position="1"/>
        <end position="25"/>
    </location>
</feature>
<feature type="compositionally biased region" description="Basic and acidic residues" evidence="1">
    <location>
        <begin position="506"/>
        <end position="518"/>
    </location>
</feature>
<feature type="compositionally biased region" description="Basic and acidic residues" evidence="1">
    <location>
        <begin position="405"/>
        <end position="414"/>
    </location>
</feature>
<evidence type="ECO:0000256" key="1">
    <source>
        <dbReference type="SAM" id="MobiDB-lite"/>
    </source>
</evidence>
<feature type="compositionally biased region" description="Low complexity" evidence="1">
    <location>
        <begin position="98"/>
        <end position="114"/>
    </location>
</feature>
<feature type="compositionally biased region" description="Low complexity" evidence="1">
    <location>
        <begin position="140"/>
        <end position="149"/>
    </location>
</feature>
<feature type="compositionally biased region" description="Basic and acidic residues" evidence="1">
    <location>
        <begin position="159"/>
        <end position="170"/>
    </location>
</feature>
<name>A0A6J4IIX8_9ACTN</name>
<sequence>VRPAGRCRPAQAQSSPVDHVGPGAVGEWWCRVPDVAGHAGWLRQERLRGGGRGRGPAGHVRAGRPEPGGAGQRPARGRRRRRHHRRHRAGLPARRRGGPAQRHVLLDGRQAGGDAQRGGRQGADRRHHRGRLRPGAGPDQGARPGVQRGAGRRRREVRRRRDDLGREHHDHHQGHHHGGDADLPAGADRAGPGVRQRVRRAGPAGRRRRRRGARDGRDVPVHAVQRAVGLRAEHRHVPRPRPGDRLQPADGQPLPRGAAPRQGHPGGHPDDAAHVRPHGDLLRDHRRRRGRHAAGLPLHHLRLDGVGGDRDRAAGRRRVAGRGAGPAGLDGPADRQVAAAQAQGHPGRLGERLLAPAGDLRHAPPGPGRAGLGRGPAAAGDPGAGAEAAAAGRADPARRRAGRAGGDRGADRVHQPRPGPGAGRRAGHRRAGEPHPGHHGVRAAAVRAAGRRAGRRADRQLRRRQPGRRADRPQPAVRRVRRDVPDGGAVGGPALAGGRRPGPGDPGHRRAVRGDPRRHPGGVGGDLRRGVRRAAGLPGDPGAGDVRAAVPAHRQPAAAGGRDGAEPAQPHRDVRRAGVRLPGGQPARPGRRLRRHRGDHLDGADPGVRAGVRAVHGLPGLPAVPDPRGVGAPRRQQRRGGDGPGAHRPGHHRRRRAAGAGVLRLDHLRHLLHEGPQPRHRAGDPHGRHDHPGRPAAGDHAAGRPGELVAARPAGVVPPALRPARAQRGPGRPCRRRGTGDRRPPVRGHVV</sequence>
<feature type="non-terminal residue" evidence="2">
    <location>
        <position position="751"/>
    </location>
</feature>
<dbReference type="AlphaFoldDB" id="A0A6J4IIX8"/>
<feature type="compositionally biased region" description="Basic residues" evidence="1">
    <location>
        <begin position="648"/>
        <end position="657"/>
    </location>
</feature>
<feature type="compositionally biased region" description="Basic and acidic residues" evidence="1">
    <location>
        <begin position="563"/>
        <end position="576"/>
    </location>
</feature>
<feature type="compositionally biased region" description="Basic and acidic residues" evidence="1">
    <location>
        <begin position="664"/>
        <end position="693"/>
    </location>
</feature>
<feature type="non-terminal residue" evidence="2">
    <location>
        <position position="1"/>
    </location>
</feature>
<feature type="compositionally biased region" description="Basic residues" evidence="1">
    <location>
        <begin position="589"/>
        <end position="598"/>
    </location>
</feature>
<feature type="compositionally biased region" description="Basic residues" evidence="1">
    <location>
        <begin position="196"/>
        <end position="212"/>
    </location>
</feature>
<proteinExistence type="predicted"/>
<evidence type="ECO:0000313" key="2">
    <source>
        <dbReference type="EMBL" id="CAA9251746.1"/>
    </source>
</evidence>
<feature type="compositionally biased region" description="Basic and acidic residues" evidence="1">
    <location>
        <begin position="301"/>
        <end position="314"/>
    </location>
</feature>
<organism evidence="2">
    <name type="scientific">uncultured Mycobacteriales bacterium</name>
    <dbReference type="NCBI Taxonomy" id="581187"/>
    <lineage>
        <taxon>Bacteria</taxon>
        <taxon>Bacillati</taxon>
        <taxon>Actinomycetota</taxon>
        <taxon>Actinomycetes</taxon>
        <taxon>Mycobacteriales</taxon>
        <taxon>environmental samples</taxon>
    </lineage>
</organism>
<feature type="compositionally biased region" description="Low complexity" evidence="1">
    <location>
        <begin position="533"/>
        <end position="559"/>
    </location>
</feature>
<dbReference type="EMBL" id="CADCTP010000180">
    <property type="protein sequence ID" value="CAA9251746.1"/>
    <property type="molecule type" value="Genomic_DNA"/>
</dbReference>
<feature type="compositionally biased region" description="Low complexity" evidence="1">
    <location>
        <begin position="709"/>
        <end position="732"/>
    </location>
</feature>
<protein>
    <submittedName>
        <fullName evidence="2">Integral membrane protein</fullName>
    </submittedName>
</protein>
<feature type="region of interest" description="Disordered" evidence="1">
    <location>
        <begin position="46"/>
        <end position="751"/>
    </location>
</feature>
<accession>A0A6J4IIX8</accession>
<reference evidence="2" key="1">
    <citation type="submission" date="2020-02" db="EMBL/GenBank/DDBJ databases">
        <authorList>
            <person name="Meier V. D."/>
        </authorList>
    </citation>
    <scope>NUCLEOTIDE SEQUENCE</scope>
    <source>
        <strain evidence="2">AVDCRST_MAG41</strain>
    </source>
</reference>
<feature type="compositionally biased region" description="Low complexity" evidence="1">
    <location>
        <begin position="375"/>
        <end position="394"/>
    </location>
</feature>
<feature type="compositionally biased region" description="Basic and acidic residues" evidence="1">
    <location>
        <begin position="267"/>
        <end position="283"/>
    </location>
</feature>